<dbReference type="eggNOG" id="COG2188">
    <property type="taxonomic scope" value="Bacteria"/>
</dbReference>
<keyword evidence="2" id="KW-0238">DNA-binding</keyword>
<proteinExistence type="predicted"/>
<sequence length="244" mass="27633">MVDGITEKQREVVDYILRKIKDDGLLPGDKLDTEIAIAKNIGITRATVREATRILIEQQRIYRVKGSGLYVGSIGISNHAGRFHALSPFDYQAQKHGYKGVRKVIAVSIIRVPSHDMAQALRIKNSDKVYKILRLMCFDDIPVALEHSHLPVSMFSSMEFNKLEISKFSYIEQITGKKIQRRDQNLAAINLTDADILALLQLKENDAVIELTETVFLDDGTPCEVNIAMINTRIFPLRQDSRRP</sequence>
<comment type="caution">
    <text evidence="5">The sequence shown here is derived from an EMBL/GenBank/DDBJ whole genome shotgun (WGS) entry which is preliminary data.</text>
</comment>
<dbReference type="GO" id="GO:0045892">
    <property type="term" value="P:negative regulation of DNA-templated transcription"/>
    <property type="evidence" value="ECO:0007669"/>
    <property type="project" value="TreeGrafter"/>
</dbReference>
<feature type="domain" description="HTH gntR-type" evidence="4">
    <location>
        <begin position="6"/>
        <end position="74"/>
    </location>
</feature>
<protein>
    <submittedName>
        <fullName evidence="5">Putative GntR family transcriptional regulator</fullName>
    </submittedName>
</protein>
<keyword evidence="3" id="KW-0804">Transcription</keyword>
<dbReference type="InterPro" id="IPR011663">
    <property type="entry name" value="UTRA"/>
</dbReference>
<gene>
    <name evidence="5" type="ORF">EV102420_31_00150</name>
</gene>
<keyword evidence="6" id="KW-1185">Reference proteome</keyword>
<accession>A0A090V7S0</accession>
<dbReference type="CDD" id="cd07377">
    <property type="entry name" value="WHTH_GntR"/>
    <property type="match status" value="1"/>
</dbReference>
<dbReference type="Pfam" id="PF07702">
    <property type="entry name" value="UTRA"/>
    <property type="match status" value="1"/>
</dbReference>
<dbReference type="GO" id="GO:0003677">
    <property type="term" value="F:DNA binding"/>
    <property type="evidence" value="ECO:0007669"/>
    <property type="project" value="UniProtKB-KW"/>
</dbReference>
<dbReference type="GO" id="GO:0003700">
    <property type="term" value="F:DNA-binding transcription factor activity"/>
    <property type="evidence" value="ECO:0007669"/>
    <property type="project" value="InterPro"/>
</dbReference>
<dbReference type="SMART" id="SM00866">
    <property type="entry name" value="UTRA"/>
    <property type="match status" value="1"/>
</dbReference>
<evidence type="ECO:0000313" key="6">
    <source>
        <dbReference type="Proteomes" id="UP000029462"/>
    </source>
</evidence>
<keyword evidence="1" id="KW-0805">Transcription regulation</keyword>
<dbReference type="SUPFAM" id="SSF46785">
    <property type="entry name" value="Winged helix' DNA-binding domain"/>
    <property type="match status" value="1"/>
</dbReference>
<dbReference type="SUPFAM" id="SSF64288">
    <property type="entry name" value="Chorismate lyase-like"/>
    <property type="match status" value="1"/>
</dbReference>
<evidence type="ECO:0000256" key="3">
    <source>
        <dbReference type="ARBA" id="ARBA00023163"/>
    </source>
</evidence>
<dbReference type="InterPro" id="IPR036390">
    <property type="entry name" value="WH_DNA-bd_sf"/>
</dbReference>
<dbReference type="InterPro" id="IPR050679">
    <property type="entry name" value="Bact_HTH_transcr_reg"/>
</dbReference>
<dbReference type="OrthoDB" id="7363114at2"/>
<dbReference type="AlphaFoldDB" id="A0A090V7S0"/>
<dbReference type="Gene3D" id="1.10.10.10">
    <property type="entry name" value="Winged helix-like DNA-binding domain superfamily/Winged helix DNA-binding domain"/>
    <property type="match status" value="1"/>
</dbReference>
<evidence type="ECO:0000256" key="2">
    <source>
        <dbReference type="ARBA" id="ARBA00023125"/>
    </source>
</evidence>
<reference evidence="5 6" key="1">
    <citation type="submission" date="2014-09" db="EMBL/GenBank/DDBJ databases">
        <title>Whole genome shotgun sequence of Escherichia vulneris NBRC 102420.</title>
        <authorList>
            <person name="Yoshida Y."/>
            <person name="Hosoyama A."/>
            <person name="Tsuchikane K."/>
            <person name="Ohji S."/>
            <person name="Ichikawa N."/>
            <person name="Kimura A."/>
            <person name="Yamazoe A."/>
            <person name="Ezaki T."/>
            <person name="Fujita N."/>
        </authorList>
    </citation>
    <scope>NUCLEOTIDE SEQUENCE [LARGE SCALE GENOMIC DNA]</scope>
    <source>
        <strain evidence="5 6">NBRC 102420</strain>
    </source>
</reference>
<evidence type="ECO:0000313" key="5">
    <source>
        <dbReference type="EMBL" id="GAL60188.1"/>
    </source>
</evidence>
<dbReference type="InterPro" id="IPR028978">
    <property type="entry name" value="Chorismate_lyase_/UTRA_dom_sf"/>
</dbReference>
<dbReference type="RefSeq" id="WP_042395247.1">
    <property type="nucleotide sequence ID" value="NZ_BBMZ01000031.1"/>
</dbReference>
<dbReference type="InterPro" id="IPR000524">
    <property type="entry name" value="Tscrpt_reg_HTH_GntR"/>
</dbReference>
<dbReference type="Gene3D" id="3.40.1410.10">
    <property type="entry name" value="Chorismate lyase-like"/>
    <property type="match status" value="1"/>
</dbReference>
<dbReference type="Pfam" id="PF00392">
    <property type="entry name" value="GntR"/>
    <property type="match status" value="1"/>
</dbReference>
<dbReference type="Proteomes" id="UP000029462">
    <property type="component" value="Unassembled WGS sequence"/>
</dbReference>
<dbReference type="PROSITE" id="PS50949">
    <property type="entry name" value="HTH_GNTR"/>
    <property type="match status" value="1"/>
</dbReference>
<evidence type="ECO:0000256" key="1">
    <source>
        <dbReference type="ARBA" id="ARBA00023015"/>
    </source>
</evidence>
<dbReference type="PANTHER" id="PTHR44846:SF1">
    <property type="entry name" value="MANNOSYL-D-GLYCERATE TRANSPORT_METABOLISM SYSTEM REPRESSOR MNGR-RELATED"/>
    <property type="match status" value="1"/>
</dbReference>
<organism evidence="5 6">
    <name type="scientific">Pseudescherichia vulneris NBRC 102420</name>
    <dbReference type="NCBI Taxonomy" id="1115515"/>
    <lineage>
        <taxon>Bacteria</taxon>
        <taxon>Pseudomonadati</taxon>
        <taxon>Pseudomonadota</taxon>
        <taxon>Gammaproteobacteria</taxon>
        <taxon>Enterobacterales</taxon>
        <taxon>Enterobacteriaceae</taxon>
        <taxon>Pseudescherichia</taxon>
    </lineage>
</organism>
<dbReference type="STRING" id="1115515.EV102420_31_00150"/>
<dbReference type="EMBL" id="BBMZ01000031">
    <property type="protein sequence ID" value="GAL60188.1"/>
    <property type="molecule type" value="Genomic_DNA"/>
</dbReference>
<dbReference type="SMART" id="SM00345">
    <property type="entry name" value="HTH_GNTR"/>
    <property type="match status" value="1"/>
</dbReference>
<name>A0A090V7S0_PSEVU</name>
<evidence type="ECO:0000259" key="4">
    <source>
        <dbReference type="PROSITE" id="PS50949"/>
    </source>
</evidence>
<dbReference type="PANTHER" id="PTHR44846">
    <property type="entry name" value="MANNOSYL-D-GLYCERATE TRANSPORT/METABOLISM SYSTEM REPRESSOR MNGR-RELATED"/>
    <property type="match status" value="1"/>
</dbReference>
<dbReference type="InterPro" id="IPR036388">
    <property type="entry name" value="WH-like_DNA-bd_sf"/>
</dbReference>